<organism evidence="3">
    <name type="scientific">Lotharella globosa</name>
    <dbReference type="NCBI Taxonomy" id="91324"/>
    <lineage>
        <taxon>Eukaryota</taxon>
        <taxon>Sar</taxon>
        <taxon>Rhizaria</taxon>
        <taxon>Cercozoa</taxon>
        <taxon>Chlorarachniophyceae</taxon>
        <taxon>Lotharella</taxon>
    </lineage>
</organism>
<dbReference type="PANTHER" id="PTHR36365">
    <property type="entry name" value="OS05G0500400 PROTEIN"/>
    <property type="match status" value="1"/>
</dbReference>
<gene>
    <name evidence="3" type="ORF">LGLO00237_LOCUS21906</name>
</gene>
<feature type="region of interest" description="Disordered" evidence="1">
    <location>
        <begin position="19"/>
        <end position="39"/>
    </location>
</feature>
<reference evidence="3" key="1">
    <citation type="submission" date="2021-01" db="EMBL/GenBank/DDBJ databases">
        <authorList>
            <person name="Corre E."/>
            <person name="Pelletier E."/>
            <person name="Niang G."/>
            <person name="Scheremetjew M."/>
            <person name="Finn R."/>
            <person name="Kale V."/>
            <person name="Holt S."/>
            <person name="Cochrane G."/>
            <person name="Meng A."/>
            <person name="Brown T."/>
            <person name="Cohen L."/>
        </authorList>
    </citation>
    <scope>NUCLEOTIDE SEQUENCE</scope>
    <source>
        <strain evidence="3">CCCM811</strain>
    </source>
</reference>
<dbReference type="Pfam" id="PF09353">
    <property type="entry name" value="DUF1995"/>
    <property type="match status" value="1"/>
</dbReference>
<feature type="compositionally biased region" description="Low complexity" evidence="1">
    <location>
        <begin position="25"/>
        <end position="37"/>
    </location>
</feature>
<dbReference type="AlphaFoldDB" id="A0A7S4DTR6"/>
<evidence type="ECO:0000256" key="1">
    <source>
        <dbReference type="SAM" id="MobiDB-lite"/>
    </source>
</evidence>
<protein>
    <recommendedName>
        <fullName evidence="2">DUF1995 domain-containing protein</fullName>
    </recommendedName>
</protein>
<dbReference type="EMBL" id="HBIV01030687">
    <property type="protein sequence ID" value="CAE0670269.1"/>
    <property type="molecule type" value="Transcribed_RNA"/>
</dbReference>
<feature type="domain" description="DUF1995" evidence="2">
    <location>
        <begin position="64"/>
        <end position="303"/>
    </location>
</feature>
<evidence type="ECO:0000313" key="3">
    <source>
        <dbReference type="EMBL" id="CAE0670269.1"/>
    </source>
</evidence>
<sequence length="329" mass="35438">MSTRMAAQRIIPFSSLSPSIQNQRKAATTTTKTTTTTRRSLVAKATPDTLGSQGVNTDGLVLPPETIQESISQASEAVKLYIQNGQFKKAGPKKNKGRGFKSKGAMKELMELQGDSKSSGARIALEMSMGADSAKDVAAMALGIAQVLPKPLSIRFGDKGIQKETQKANLPGVSLSMINNAKDGDENGNVLIVGAKGEQLKEVVKLTDSLGKKTNIILLNADFTPQPPSSARDFVDSFEIVYSLLPLAIQGFMSNKNGAIFRAYQDSKSFLWRAFMEEPDKTGREKWKPVGSWKVRPNAKQVEDAMYGSGAGESPVNKAIGGFRGMFGR</sequence>
<dbReference type="GO" id="GO:0009507">
    <property type="term" value="C:chloroplast"/>
    <property type="evidence" value="ECO:0007669"/>
    <property type="project" value="TreeGrafter"/>
</dbReference>
<name>A0A7S4DTR6_9EUKA</name>
<proteinExistence type="predicted"/>
<evidence type="ECO:0000259" key="2">
    <source>
        <dbReference type="Pfam" id="PF09353"/>
    </source>
</evidence>
<dbReference type="PANTHER" id="PTHR36365:SF1">
    <property type="entry name" value="OS05G0500400 PROTEIN"/>
    <property type="match status" value="1"/>
</dbReference>
<accession>A0A7S4DTR6</accession>
<dbReference type="InterPro" id="IPR018962">
    <property type="entry name" value="DUF1995"/>
</dbReference>